<keyword evidence="2" id="KW-0489">Methyltransferase</keyword>
<comment type="caution">
    <text evidence="2">The sequence shown here is derived from an EMBL/GenBank/DDBJ whole genome shotgun (WGS) entry which is preliminary data.</text>
</comment>
<protein>
    <submittedName>
        <fullName evidence="2">Class I SAM-dependent methyltransferase</fullName>
    </submittedName>
</protein>
<evidence type="ECO:0000256" key="1">
    <source>
        <dbReference type="SAM" id="MobiDB-lite"/>
    </source>
</evidence>
<dbReference type="EMBL" id="BAABIG010000057">
    <property type="protein sequence ID" value="GAA4814148.1"/>
    <property type="molecule type" value="Genomic_DNA"/>
</dbReference>
<keyword evidence="2" id="KW-0808">Transferase</keyword>
<evidence type="ECO:0000313" key="3">
    <source>
        <dbReference type="Proteomes" id="UP001501265"/>
    </source>
</evidence>
<feature type="region of interest" description="Disordered" evidence="1">
    <location>
        <begin position="1"/>
        <end position="43"/>
    </location>
</feature>
<dbReference type="InterPro" id="IPR029063">
    <property type="entry name" value="SAM-dependent_MTases_sf"/>
</dbReference>
<name>A0ABP9CR58_9ACTN</name>
<keyword evidence="3" id="KW-1185">Reference proteome</keyword>
<dbReference type="Pfam" id="PF13489">
    <property type="entry name" value="Methyltransf_23"/>
    <property type="match status" value="1"/>
</dbReference>
<evidence type="ECO:0000313" key="2">
    <source>
        <dbReference type="EMBL" id="GAA4814148.1"/>
    </source>
</evidence>
<dbReference type="SUPFAM" id="SSF53335">
    <property type="entry name" value="S-adenosyl-L-methionine-dependent methyltransferases"/>
    <property type="match status" value="1"/>
</dbReference>
<sequence>MSLEWIAASEVAHVPSSPAREPPMSAPPAPPPPAPPPPPPAPRYAPYREDCPWCGSLRLRPRPRGGHPRPRPAALATCRDCRHVFGNPPPAAVPEGAGSPPAAAVVRLRHRLAARALLRRCPEPESWLDVDTADACFPHAARRLFPYTSFDGLDTTARVLRARARDRVEEAYVGRPADPYLAARLRARYDVVSLFHLHRAPDPRAELRAALRLLRPGGHLLVDVVDPRALLAQPPGPRATARLRTELTAQGCTLLGAGGGHRIVARTPVPPPWRRSAP</sequence>
<dbReference type="GO" id="GO:0032259">
    <property type="term" value="P:methylation"/>
    <property type="evidence" value="ECO:0007669"/>
    <property type="project" value="UniProtKB-KW"/>
</dbReference>
<dbReference type="Gene3D" id="3.40.50.150">
    <property type="entry name" value="Vaccinia Virus protein VP39"/>
    <property type="match status" value="1"/>
</dbReference>
<reference evidence="3" key="1">
    <citation type="journal article" date="2019" name="Int. J. Syst. Evol. Microbiol.">
        <title>The Global Catalogue of Microorganisms (GCM) 10K type strain sequencing project: providing services to taxonomists for standard genome sequencing and annotation.</title>
        <authorList>
            <consortium name="The Broad Institute Genomics Platform"/>
            <consortium name="The Broad Institute Genome Sequencing Center for Infectious Disease"/>
            <person name="Wu L."/>
            <person name="Ma J."/>
        </authorList>
    </citation>
    <scope>NUCLEOTIDE SEQUENCE [LARGE SCALE GENOMIC DNA]</scope>
    <source>
        <strain evidence="3">JCM 18081</strain>
    </source>
</reference>
<dbReference type="GO" id="GO:0008168">
    <property type="term" value="F:methyltransferase activity"/>
    <property type="evidence" value="ECO:0007669"/>
    <property type="project" value="UniProtKB-KW"/>
</dbReference>
<accession>A0ABP9CR58</accession>
<organism evidence="2 3">
    <name type="scientific">Streptomyces ziwulingensis</name>
    <dbReference type="NCBI Taxonomy" id="1045501"/>
    <lineage>
        <taxon>Bacteria</taxon>
        <taxon>Bacillati</taxon>
        <taxon>Actinomycetota</taxon>
        <taxon>Actinomycetes</taxon>
        <taxon>Kitasatosporales</taxon>
        <taxon>Streptomycetaceae</taxon>
        <taxon>Streptomyces</taxon>
    </lineage>
</organism>
<proteinExistence type="predicted"/>
<gene>
    <name evidence="2" type="ORF">GCM10023220_52270</name>
</gene>
<dbReference type="Proteomes" id="UP001501265">
    <property type="component" value="Unassembled WGS sequence"/>
</dbReference>
<feature type="compositionally biased region" description="Pro residues" evidence="1">
    <location>
        <begin position="20"/>
        <end position="43"/>
    </location>
</feature>